<dbReference type="EMBL" id="KL197763">
    <property type="protein sequence ID" value="KDQ50286.1"/>
    <property type="molecule type" value="Genomic_DNA"/>
</dbReference>
<evidence type="ECO:0008006" key="3">
    <source>
        <dbReference type="Google" id="ProtNLM"/>
    </source>
</evidence>
<dbReference type="HOGENOM" id="CLU_065722_0_0_1"/>
<reference evidence="2" key="1">
    <citation type="journal article" date="2014" name="Proc. Natl. Acad. Sci. U.S.A.">
        <title>Extensive sampling of basidiomycete genomes demonstrates inadequacy of the white-rot/brown-rot paradigm for wood decay fungi.</title>
        <authorList>
            <person name="Riley R."/>
            <person name="Salamov A.A."/>
            <person name="Brown D.W."/>
            <person name="Nagy L.G."/>
            <person name="Floudas D."/>
            <person name="Held B.W."/>
            <person name="Levasseur A."/>
            <person name="Lombard V."/>
            <person name="Morin E."/>
            <person name="Otillar R."/>
            <person name="Lindquist E.A."/>
            <person name="Sun H."/>
            <person name="LaButti K.M."/>
            <person name="Schmutz J."/>
            <person name="Jabbour D."/>
            <person name="Luo H."/>
            <person name="Baker S.E."/>
            <person name="Pisabarro A.G."/>
            <person name="Walton J.D."/>
            <person name="Blanchette R.A."/>
            <person name="Henrissat B."/>
            <person name="Martin F."/>
            <person name="Cullen D."/>
            <person name="Hibbett D.S."/>
            <person name="Grigoriev I.V."/>
        </authorList>
    </citation>
    <scope>NUCLEOTIDE SEQUENCE [LARGE SCALE GENOMIC DNA]</scope>
    <source>
        <strain evidence="2">MUCL 33604</strain>
    </source>
</reference>
<dbReference type="InParanoid" id="A0A067PIJ2"/>
<organism evidence="1 2">
    <name type="scientific">Jaapia argillacea MUCL 33604</name>
    <dbReference type="NCBI Taxonomy" id="933084"/>
    <lineage>
        <taxon>Eukaryota</taxon>
        <taxon>Fungi</taxon>
        <taxon>Dikarya</taxon>
        <taxon>Basidiomycota</taxon>
        <taxon>Agaricomycotina</taxon>
        <taxon>Agaricomycetes</taxon>
        <taxon>Agaricomycetidae</taxon>
        <taxon>Jaapiales</taxon>
        <taxon>Jaapiaceae</taxon>
        <taxon>Jaapia</taxon>
    </lineage>
</organism>
<gene>
    <name evidence="1" type="ORF">JAAARDRAFT_589699</name>
</gene>
<name>A0A067PIJ2_9AGAM</name>
<dbReference type="Proteomes" id="UP000027265">
    <property type="component" value="Unassembled WGS sequence"/>
</dbReference>
<evidence type="ECO:0000313" key="2">
    <source>
        <dbReference type="Proteomes" id="UP000027265"/>
    </source>
</evidence>
<proteinExistence type="predicted"/>
<accession>A0A067PIJ2</accession>
<evidence type="ECO:0000313" key="1">
    <source>
        <dbReference type="EMBL" id="KDQ50286.1"/>
    </source>
</evidence>
<sequence length="300" mass="34171">MPLTWKDLPYDILDNIFLSLPLSHPSSPNFQALLALSMVDSRTRESTYPHIFHKITFRMRPMSGRTWNDLDRGMKVFLHNPMLCRTVRIFEIDSWINYPSSNHPPQHTLTPLPAFLASLSYLHTLIFRIQGPFVPAFRDAFSGVSAPSATSTFSSRPPHLLTVERLIISSTSHFLIPHCPNIHTFEESTLYRDFGDEETVEVGFETWVGALGALSEGLRVVRTSEPIRTEFLDIKNVPQIEELHLASGLPTWTENVEGQVVRNEETIFLVMYPSRLCYMLRLPVPPLSTPSPLSLFPTLR</sequence>
<protein>
    <recommendedName>
        <fullName evidence="3">F-box domain-containing protein</fullName>
    </recommendedName>
</protein>
<keyword evidence="2" id="KW-1185">Reference proteome</keyword>
<dbReference type="AlphaFoldDB" id="A0A067PIJ2"/>